<keyword evidence="5 6" id="KW-0472">Membrane</keyword>
<organism evidence="7 8">
    <name type="scientific">bacterium (Candidatus Ratteibacteria) CG15_BIG_FIL_POST_REV_8_21_14_020_41_12</name>
    <dbReference type="NCBI Taxonomy" id="2014291"/>
    <lineage>
        <taxon>Bacteria</taxon>
        <taxon>Candidatus Ratteibacteria</taxon>
    </lineage>
</organism>
<dbReference type="GO" id="GO:0006824">
    <property type="term" value="P:cobalt ion transport"/>
    <property type="evidence" value="ECO:0007669"/>
    <property type="project" value="InterPro"/>
</dbReference>
<dbReference type="InterPro" id="IPR051611">
    <property type="entry name" value="ECF_transporter_component"/>
</dbReference>
<feature type="transmembrane region" description="Helical" evidence="6">
    <location>
        <begin position="28"/>
        <end position="57"/>
    </location>
</feature>
<dbReference type="PANTHER" id="PTHR34857">
    <property type="entry name" value="SLL0384 PROTEIN"/>
    <property type="match status" value="1"/>
</dbReference>
<comment type="caution">
    <text evidence="7">The sequence shown here is derived from an EMBL/GenBank/DDBJ whole genome shotgun (WGS) entry which is preliminary data.</text>
</comment>
<sequence>MHLPEIDKYAHLSSPFHSWNPRIKLISIFLLILSIVLNPNLIIASFALLLAIVLVFLSKIPFSFVLIHLRWVLLFCLFFFIIMPLTVPGNEIIRLNFVSISWEGTKYASLITLRAISAVLLIFPMLGTMRFDATIKALQRLKVPNKFIQMIMFTYRYIFVFMEETRRMFIAANARVFKKRTNIRTLKIISNLIGMLFIHSFERTQNIYNSMVSRGYTGYLKTLDDDFRLCGKDFLKGFFIVAIALILTITGRIL</sequence>
<dbReference type="Proteomes" id="UP000230025">
    <property type="component" value="Unassembled WGS sequence"/>
</dbReference>
<accession>A0A2M7H0F1</accession>
<comment type="subcellular location">
    <subcellularLocation>
        <location evidence="1">Cell membrane</location>
        <topology evidence="1">Multi-pass membrane protein</topology>
    </subcellularLocation>
</comment>
<gene>
    <name evidence="7" type="primary">cbiQ</name>
    <name evidence="7" type="ORF">COW28_00430</name>
</gene>
<dbReference type="NCBIfam" id="TIGR02454">
    <property type="entry name" value="ECF_T_CbiQ"/>
    <property type="match status" value="1"/>
</dbReference>
<dbReference type="PANTHER" id="PTHR34857:SF2">
    <property type="entry name" value="SLL0384 PROTEIN"/>
    <property type="match status" value="1"/>
</dbReference>
<protein>
    <submittedName>
        <fullName evidence="7">Cobalt ECF transporter T component CbiQ</fullName>
    </submittedName>
</protein>
<evidence type="ECO:0000256" key="6">
    <source>
        <dbReference type="SAM" id="Phobius"/>
    </source>
</evidence>
<dbReference type="InterPro" id="IPR012809">
    <property type="entry name" value="ECF_CbiQ"/>
</dbReference>
<feature type="transmembrane region" description="Helical" evidence="6">
    <location>
        <begin position="69"/>
        <end position="87"/>
    </location>
</feature>
<feature type="transmembrane region" description="Helical" evidence="6">
    <location>
        <begin position="234"/>
        <end position="253"/>
    </location>
</feature>
<dbReference type="GO" id="GO:0043190">
    <property type="term" value="C:ATP-binding cassette (ABC) transporter complex"/>
    <property type="evidence" value="ECO:0007669"/>
    <property type="project" value="InterPro"/>
</dbReference>
<evidence type="ECO:0000256" key="5">
    <source>
        <dbReference type="ARBA" id="ARBA00023136"/>
    </source>
</evidence>
<dbReference type="Pfam" id="PF02361">
    <property type="entry name" value="CbiQ"/>
    <property type="match status" value="1"/>
</dbReference>
<dbReference type="AlphaFoldDB" id="A0A2M7H0F1"/>
<evidence type="ECO:0000313" key="7">
    <source>
        <dbReference type="EMBL" id="PIW34215.1"/>
    </source>
</evidence>
<evidence type="ECO:0000256" key="1">
    <source>
        <dbReference type="ARBA" id="ARBA00004651"/>
    </source>
</evidence>
<reference evidence="8" key="1">
    <citation type="submission" date="2017-09" db="EMBL/GenBank/DDBJ databases">
        <title>Depth-based differentiation of microbial function through sediment-hosted aquifers and enrichment of novel symbionts in the deep terrestrial subsurface.</title>
        <authorList>
            <person name="Probst A.J."/>
            <person name="Ladd B."/>
            <person name="Jarett J.K."/>
            <person name="Geller-Mcgrath D.E."/>
            <person name="Sieber C.M.K."/>
            <person name="Emerson J.B."/>
            <person name="Anantharaman K."/>
            <person name="Thomas B.C."/>
            <person name="Malmstrom R."/>
            <person name="Stieglmeier M."/>
            <person name="Klingl A."/>
            <person name="Woyke T."/>
            <person name="Ryan C.M."/>
            <person name="Banfield J.F."/>
        </authorList>
    </citation>
    <scope>NUCLEOTIDE SEQUENCE [LARGE SCALE GENOMIC DNA]</scope>
</reference>
<evidence type="ECO:0000313" key="8">
    <source>
        <dbReference type="Proteomes" id="UP000230025"/>
    </source>
</evidence>
<feature type="transmembrane region" description="Helical" evidence="6">
    <location>
        <begin position="146"/>
        <end position="162"/>
    </location>
</feature>
<keyword evidence="2" id="KW-1003">Cell membrane</keyword>
<evidence type="ECO:0000256" key="4">
    <source>
        <dbReference type="ARBA" id="ARBA00022989"/>
    </source>
</evidence>
<evidence type="ECO:0000256" key="2">
    <source>
        <dbReference type="ARBA" id="ARBA00022475"/>
    </source>
</evidence>
<feature type="transmembrane region" description="Helical" evidence="6">
    <location>
        <begin position="183"/>
        <end position="201"/>
    </location>
</feature>
<feature type="transmembrane region" description="Helical" evidence="6">
    <location>
        <begin position="107"/>
        <end position="126"/>
    </location>
</feature>
<keyword evidence="3 6" id="KW-0812">Transmembrane</keyword>
<proteinExistence type="predicted"/>
<name>A0A2M7H0F1_9BACT</name>
<keyword evidence="4 6" id="KW-1133">Transmembrane helix</keyword>
<dbReference type="EMBL" id="PFFY01000022">
    <property type="protein sequence ID" value="PIW34215.1"/>
    <property type="molecule type" value="Genomic_DNA"/>
</dbReference>
<dbReference type="CDD" id="cd16914">
    <property type="entry name" value="EcfT"/>
    <property type="match status" value="1"/>
</dbReference>
<evidence type="ECO:0000256" key="3">
    <source>
        <dbReference type="ARBA" id="ARBA00022692"/>
    </source>
</evidence>
<dbReference type="InterPro" id="IPR003339">
    <property type="entry name" value="ABC/ECF_trnsptr_transmembrane"/>
</dbReference>